<dbReference type="PANTHER" id="PTHR37946">
    <property type="entry name" value="SLL1969 PROTEIN"/>
    <property type="match status" value="1"/>
</dbReference>
<evidence type="ECO:0000259" key="1">
    <source>
        <dbReference type="Pfam" id="PF00561"/>
    </source>
</evidence>
<dbReference type="EMBL" id="JADKPN010000018">
    <property type="protein sequence ID" value="MBF4765741.1"/>
    <property type="molecule type" value="Genomic_DNA"/>
</dbReference>
<dbReference type="Pfam" id="PF00561">
    <property type="entry name" value="Abhydrolase_1"/>
    <property type="match status" value="1"/>
</dbReference>
<dbReference type="InterPro" id="IPR029058">
    <property type="entry name" value="AB_hydrolase_fold"/>
</dbReference>
<reference evidence="2" key="1">
    <citation type="submission" date="2020-11" db="EMBL/GenBank/DDBJ databases">
        <title>Nocardioides sp. nov., isolated from Soil of Cynanchum wilfordii Hemsley rhizosphere.</title>
        <authorList>
            <person name="Lee J.-S."/>
            <person name="Suh M.K."/>
            <person name="Kim J.-S."/>
        </authorList>
    </citation>
    <scope>NUCLEOTIDE SEQUENCE</scope>
    <source>
        <strain evidence="2">KCTC 19275</strain>
    </source>
</reference>
<proteinExistence type="predicted"/>
<evidence type="ECO:0000313" key="2">
    <source>
        <dbReference type="EMBL" id="MBF4765741.1"/>
    </source>
</evidence>
<dbReference type="SUPFAM" id="SSF53474">
    <property type="entry name" value="alpha/beta-Hydrolases"/>
    <property type="match status" value="1"/>
</dbReference>
<dbReference type="AlphaFoldDB" id="A0A930VJI4"/>
<protein>
    <recommendedName>
        <fullName evidence="1">AB hydrolase-1 domain-containing protein</fullName>
    </recommendedName>
</protein>
<evidence type="ECO:0000313" key="3">
    <source>
        <dbReference type="Proteomes" id="UP000640489"/>
    </source>
</evidence>
<feature type="domain" description="AB hydrolase-1" evidence="1">
    <location>
        <begin position="120"/>
        <end position="160"/>
    </location>
</feature>
<dbReference type="InterPro" id="IPR000073">
    <property type="entry name" value="AB_hydrolase_1"/>
</dbReference>
<sequence>MTAADLTGLLGWSDRTRLIAPEDHPAASGPPALRLGFGELTAAGQGYRLAVARRRLRAAPRAPWEGAPVIDVPGFAAPESLMTPLRRYLASLGHDARGWGFGRNRGDVRGDVRRLERLVLQRADAAGPVALVGWSLGGVVAREVARRHPEAVRRLVTFGTPVVGGTAHTAGARFVRRDEGDRLASYAERRDRTDPLQVPITVVLSRRDGVVSWRSCLDRHSLHVDHVEVRSTHLGMVVDPDVWLTVARRLSR</sequence>
<dbReference type="GO" id="GO:0003824">
    <property type="term" value="F:catalytic activity"/>
    <property type="evidence" value="ECO:0007669"/>
    <property type="project" value="UniProtKB-ARBA"/>
</dbReference>
<keyword evidence="3" id="KW-1185">Reference proteome</keyword>
<name>A0A930VJI4_9ACTN</name>
<accession>A0A930VJI4</accession>
<comment type="caution">
    <text evidence="2">The sequence shown here is derived from an EMBL/GenBank/DDBJ whole genome shotgun (WGS) entry which is preliminary data.</text>
</comment>
<dbReference type="Proteomes" id="UP000640489">
    <property type="component" value="Unassembled WGS sequence"/>
</dbReference>
<organism evidence="2 3">
    <name type="scientific">Nocardioides islandensis</name>
    <dbReference type="NCBI Taxonomy" id="433663"/>
    <lineage>
        <taxon>Bacteria</taxon>
        <taxon>Bacillati</taxon>
        <taxon>Actinomycetota</taxon>
        <taxon>Actinomycetes</taxon>
        <taxon>Propionibacteriales</taxon>
        <taxon>Nocardioidaceae</taxon>
        <taxon>Nocardioides</taxon>
    </lineage>
</organism>
<dbReference type="Gene3D" id="3.40.50.1820">
    <property type="entry name" value="alpha/beta hydrolase"/>
    <property type="match status" value="1"/>
</dbReference>
<dbReference type="RefSeq" id="WP_194708922.1">
    <property type="nucleotide sequence ID" value="NZ_JADKPN010000018.1"/>
</dbReference>
<gene>
    <name evidence="2" type="ORF">ISU07_21630</name>
</gene>
<dbReference type="PANTHER" id="PTHR37946:SF1">
    <property type="entry name" value="SLL1969 PROTEIN"/>
    <property type="match status" value="1"/>
</dbReference>